<dbReference type="PANTHER" id="PTHR43265:SF1">
    <property type="entry name" value="ESTERASE ESTD"/>
    <property type="match status" value="1"/>
</dbReference>
<dbReference type="OrthoDB" id="9765647at2"/>
<dbReference type="EMBL" id="NMQU01000074">
    <property type="protein sequence ID" value="OXM47534.1"/>
    <property type="molecule type" value="Genomic_DNA"/>
</dbReference>
<dbReference type="SUPFAM" id="SSF53474">
    <property type="entry name" value="alpha/beta-Hydrolases"/>
    <property type="match status" value="1"/>
</dbReference>
<evidence type="ECO:0000259" key="1">
    <source>
        <dbReference type="Pfam" id="PF12697"/>
    </source>
</evidence>
<feature type="domain" description="AB hydrolase-1" evidence="1">
    <location>
        <begin position="44"/>
        <end position="286"/>
    </location>
</feature>
<dbReference type="PRINTS" id="PR00111">
    <property type="entry name" value="ABHYDROLASE"/>
</dbReference>
<dbReference type="Proteomes" id="UP000215563">
    <property type="component" value="Unassembled WGS sequence"/>
</dbReference>
<sequence>MGADVVMRSTVVPRGSGDLRATVHQPTSDYLVPGLVFVYGSGCGSIEEWDDWPQWISECGVAVLVHDKPGCGQSPGDWRTQSFADRATEALAAAEVLRGFHGVDRDRIGLLGLSQGGWVSLLAAETAPEAIDRVVTISGPGVSMAEQERMRIASWLHRDGVTAEDHAEGMAWVDERTSRLRAGEPAVQVIDAQRHYADKPWYEIATQATATQARMEFFARSMDVDPAELLPALACPVLAVFGGDDDSVPIAASVARIAAALPDVERQRHGIAVFPGADHFLFTGEPHPGTARRDQIAAGFLPMLTAFLNR</sequence>
<comment type="caution">
    <text evidence="2">The sequence shown here is derived from an EMBL/GenBank/DDBJ whole genome shotgun (WGS) entry which is preliminary data.</text>
</comment>
<protein>
    <recommendedName>
        <fullName evidence="1">AB hydrolase-1 domain-containing protein</fullName>
    </recommendedName>
</protein>
<accession>A0A229RM93</accession>
<dbReference type="Gene3D" id="3.40.50.1820">
    <property type="entry name" value="alpha/beta hydrolase"/>
    <property type="match status" value="1"/>
</dbReference>
<dbReference type="InterPro" id="IPR029058">
    <property type="entry name" value="AB_hydrolase_fold"/>
</dbReference>
<gene>
    <name evidence="2" type="ORF">CFP75_23930</name>
</gene>
<dbReference type="GO" id="GO:0052689">
    <property type="term" value="F:carboxylic ester hydrolase activity"/>
    <property type="evidence" value="ECO:0007669"/>
    <property type="project" value="TreeGrafter"/>
</dbReference>
<dbReference type="AlphaFoldDB" id="A0A229RM93"/>
<organism evidence="2 3">
    <name type="scientific">Amycolatopsis alba DSM 44262</name>
    <dbReference type="NCBI Taxonomy" id="1125972"/>
    <lineage>
        <taxon>Bacteria</taxon>
        <taxon>Bacillati</taxon>
        <taxon>Actinomycetota</taxon>
        <taxon>Actinomycetes</taxon>
        <taxon>Pseudonocardiales</taxon>
        <taxon>Pseudonocardiaceae</taxon>
        <taxon>Amycolatopsis</taxon>
    </lineage>
</organism>
<dbReference type="InterPro" id="IPR000073">
    <property type="entry name" value="AB_hydrolase_1"/>
</dbReference>
<keyword evidence="3" id="KW-1185">Reference proteome</keyword>
<name>A0A229RM93_AMYAL</name>
<dbReference type="Pfam" id="PF12697">
    <property type="entry name" value="Abhydrolase_6"/>
    <property type="match status" value="1"/>
</dbReference>
<dbReference type="InterPro" id="IPR053145">
    <property type="entry name" value="AB_hydrolase_Est10"/>
</dbReference>
<dbReference type="PANTHER" id="PTHR43265">
    <property type="entry name" value="ESTERASE ESTD"/>
    <property type="match status" value="1"/>
</dbReference>
<evidence type="ECO:0000313" key="3">
    <source>
        <dbReference type="Proteomes" id="UP000215563"/>
    </source>
</evidence>
<reference evidence="2 3" key="1">
    <citation type="submission" date="2017-07" db="EMBL/GenBank/DDBJ databases">
        <title>Amycolatopsis alba DSM 44262 Genome sequencing and assembly.</title>
        <authorList>
            <person name="Kaur N."/>
            <person name="Mayilraj S."/>
        </authorList>
    </citation>
    <scope>NUCLEOTIDE SEQUENCE [LARGE SCALE GENOMIC DNA]</scope>
    <source>
        <strain evidence="2 3">DSM 44262</strain>
    </source>
</reference>
<evidence type="ECO:0000313" key="2">
    <source>
        <dbReference type="EMBL" id="OXM47534.1"/>
    </source>
</evidence>
<proteinExistence type="predicted"/>